<dbReference type="SUPFAM" id="SSF48452">
    <property type="entry name" value="TPR-like"/>
    <property type="match status" value="1"/>
</dbReference>
<dbReference type="EMBL" id="LVJN01000019">
    <property type="protein sequence ID" value="OSM03938.1"/>
    <property type="molecule type" value="Genomic_DNA"/>
</dbReference>
<feature type="chain" id="PRO_5012260184" evidence="1">
    <location>
        <begin position="31"/>
        <end position="560"/>
    </location>
</feature>
<reference evidence="2 3" key="1">
    <citation type="journal article" date="2016" name="BMC Genomics">
        <title>Combined genomic and structural analyses of a cultured magnetotactic bacterium reveals its niche adaptation to a dynamic environment.</title>
        <authorList>
            <person name="Araujo A.C."/>
            <person name="Morillo V."/>
            <person name="Cypriano J."/>
            <person name="Teixeira L.C."/>
            <person name="Leao P."/>
            <person name="Lyra S."/>
            <person name="Almeida L.G."/>
            <person name="Bazylinski D.A."/>
            <person name="Vasconcellos A.T."/>
            <person name="Abreu F."/>
            <person name="Lins U."/>
        </authorList>
    </citation>
    <scope>NUCLEOTIDE SEQUENCE [LARGE SCALE GENOMIC DNA]</scope>
    <source>
        <strain evidence="2 3">IT-1</strain>
    </source>
</reference>
<comment type="caution">
    <text evidence="2">The sequence shown here is derived from an EMBL/GenBank/DDBJ whole genome shotgun (WGS) entry which is preliminary data.</text>
</comment>
<dbReference type="Proteomes" id="UP000194003">
    <property type="component" value="Unassembled WGS sequence"/>
</dbReference>
<protein>
    <submittedName>
        <fullName evidence="2">Uncharacterized protein</fullName>
    </submittedName>
</protein>
<name>A0A1Y2K3K7_9PROT</name>
<organism evidence="2 3">
    <name type="scientific">Magnetofaba australis IT-1</name>
    <dbReference type="NCBI Taxonomy" id="1434232"/>
    <lineage>
        <taxon>Bacteria</taxon>
        <taxon>Pseudomonadati</taxon>
        <taxon>Pseudomonadota</taxon>
        <taxon>Magnetococcia</taxon>
        <taxon>Magnetococcales</taxon>
        <taxon>Magnetococcaceae</taxon>
        <taxon>Magnetofaba</taxon>
    </lineage>
</organism>
<accession>A0A1Y2K3K7</accession>
<dbReference type="InterPro" id="IPR011990">
    <property type="entry name" value="TPR-like_helical_dom_sf"/>
</dbReference>
<evidence type="ECO:0000313" key="3">
    <source>
        <dbReference type="Proteomes" id="UP000194003"/>
    </source>
</evidence>
<evidence type="ECO:0000256" key="1">
    <source>
        <dbReference type="SAM" id="SignalP"/>
    </source>
</evidence>
<gene>
    <name evidence="2" type="ORF">MAIT1_01030</name>
</gene>
<evidence type="ECO:0000313" key="2">
    <source>
        <dbReference type="EMBL" id="OSM03938.1"/>
    </source>
</evidence>
<proteinExistence type="predicted"/>
<keyword evidence="3" id="KW-1185">Reference proteome</keyword>
<dbReference type="RefSeq" id="WP_085442064.1">
    <property type="nucleotide sequence ID" value="NZ_LVJN01000019.1"/>
</dbReference>
<sequence length="560" mass="60707">MTHAAPLRAAALCVTLTALLCIGVTPQARAAGSLVAPRIQAYELSASGAGAALAPAMAQRMLDDGQALLALRIAEEALGVGGSPLEAAQWRRVQASAHQRLGHAAEALAALSAFPPEAIANDAELSLLRADALMGAEEFDKARQAYAEFLVNQPRHAQHARAQLGVALCHLRLGNLEQATLQLNLYAARAGRPEPDVALDLARIELALAQGRSAEALHRLKQLPQAAAQGERAQRARRHLARMEADHLARSARFDEALALLEQSLAAGGDEPTRALHAKLYRDWLAPSATVTVYRPRKRPEARQKEQQACPPALRAAHQRRDWLREALTGPEPLERSFYLRALLEWERREPLGLLQPGGLLTPQGLGFDADALPAPLRAPLAEAALQAGHGEQALTWLGAADEPEADALRLRLLAEGVLNQQAHSLDALLERLIPDARSVWPAWLLDAVTDAMFRFTRQGAERDAGRLRRLLRAQRADAAVDLAARFQRAYAQEMMGERQAALLGYLNLIYGEAPPQPQALRYLPITPRAAAARLLEAQGRREEAATLRRAAPNAVTPSP</sequence>
<keyword evidence="1" id="KW-0732">Signal</keyword>
<feature type="signal peptide" evidence="1">
    <location>
        <begin position="1"/>
        <end position="30"/>
    </location>
</feature>
<dbReference type="STRING" id="1434232.MAIT1_01030"/>
<dbReference type="Gene3D" id="1.25.40.10">
    <property type="entry name" value="Tetratricopeptide repeat domain"/>
    <property type="match status" value="1"/>
</dbReference>
<dbReference type="AlphaFoldDB" id="A0A1Y2K3K7"/>